<dbReference type="InterPro" id="IPR038461">
    <property type="entry name" value="Schlafen_AlbA_2_dom_sf"/>
</dbReference>
<organism evidence="3 4">
    <name type="scientific">Corynebacterium frankenforstense DSM 45800</name>
    <dbReference type="NCBI Taxonomy" id="1437875"/>
    <lineage>
        <taxon>Bacteria</taxon>
        <taxon>Bacillati</taxon>
        <taxon>Actinomycetota</taxon>
        <taxon>Actinomycetes</taxon>
        <taxon>Mycobacteriales</taxon>
        <taxon>Corynebacteriaceae</taxon>
        <taxon>Corynebacterium</taxon>
    </lineage>
</organism>
<dbReference type="Gene3D" id="3.30.565.60">
    <property type="match status" value="1"/>
</dbReference>
<dbReference type="Gene3D" id="3.30.950.30">
    <property type="entry name" value="Schlafen, AAA domain"/>
    <property type="match status" value="1"/>
</dbReference>
<sequence length="590" mass="64385">MDWTADKVRAAVEDMRRYGDDFVSVEAKRADGGLPESLSETVCAFANMPGGGVILLGVDQHDGFAISGVRQPNVLAQGLVDRTRATVDPAPHVVTSSVEIEGVSVVVAEVRPVHPSLRPAEVDGVAYLRQGDGDYQMNANDLRLLEIDKLLFREQVPGELRPVAGTSREDLDGDLTGAYLGSIRRRSRRLGALSSDDDLLRTVGVLTKDGELTVAGLYGLGYYPQGRLPSLSVTAAVRLDRGRGPARTRNLTHFEGPVPQMLTDVVDWIAANTGTEQAYREDGHMEQRPEFPGRAIRELVANALVHRDLGPASLDEPGRHVDVRVHNDRMVITSPGGLRGVSVEQLESTEVHTAEVNQRLYQLMKYAVTPDGSRVVEGEGGGIREMFDSVREAGLARPRLFDNGVKFTVMLPRKRRFTADDEKALERRFPGTDLSAIQKTVILAGDAGETWTPERVVEEFSPLDRESARREIEWLREHGYLETASTPLSPANDRDTGPSSSFPQEQSAGPDEQPVPSSTGRGIDRIPTNQQLVMEALVAGPLNFAGIVDGTGLTQGQARYAVNKLIEAEAIEMVGGQGSRRTFYRVKPES</sequence>
<dbReference type="AlphaFoldDB" id="A0A1L7CQG4"/>
<dbReference type="STRING" id="1437875.CFRA_00715"/>
<dbReference type="InterPro" id="IPR036390">
    <property type="entry name" value="WH_DNA-bd_sf"/>
</dbReference>
<dbReference type="PANTHER" id="PTHR30595:SF6">
    <property type="entry name" value="SCHLAFEN ALBA-2 DOMAIN-CONTAINING PROTEIN"/>
    <property type="match status" value="1"/>
</dbReference>
<dbReference type="RefSeq" id="WP_083666740.1">
    <property type="nucleotide sequence ID" value="NZ_CP009247.1"/>
</dbReference>
<dbReference type="Proteomes" id="UP000185434">
    <property type="component" value="Chromosome"/>
</dbReference>
<dbReference type="SUPFAM" id="SSF46785">
    <property type="entry name" value="Winged helix' DNA-binding domain"/>
    <property type="match status" value="1"/>
</dbReference>
<feature type="region of interest" description="Disordered" evidence="1">
    <location>
        <begin position="483"/>
        <end position="524"/>
    </location>
</feature>
<dbReference type="PANTHER" id="PTHR30595">
    <property type="entry name" value="GLPR-RELATED TRANSCRIPTIONAL REPRESSOR"/>
    <property type="match status" value="1"/>
</dbReference>
<dbReference type="InterPro" id="IPR038475">
    <property type="entry name" value="RecG_C_sf"/>
</dbReference>
<dbReference type="KEGG" id="cfk:CFRA_00715"/>
<evidence type="ECO:0000259" key="2">
    <source>
        <dbReference type="Pfam" id="PF04326"/>
    </source>
</evidence>
<evidence type="ECO:0000313" key="4">
    <source>
        <dbReference type="Proteomes" id="UP000185434"/>
    </source>
</evidence>
<keyword evidence="4" id="KW-1185">Reference proteome</keyword>
<dbReference type="Pfam" id="PF04326">
    <property type="entry name" value="SLFN_AlbA_2"/>
    <property type="match status" value="1"/>
</dbReference>
<feature type="compositionally biased region" description="Polar residues" evidence="1">
    <location>
        <begin position="497"/>
        <end position="507"/>
    </location>
</feature>
<accession>A0A1L7CQG4</accession>
<proteinExistence type="predicted"/>
<protein>
    <recommendedName>
        <fullName evidence="2">Schlafen AlbA-2 domain-containing protein</fullName>
    </recommendedName>
</protein>
<dbReference type="InterPro" id="IPR007421">
    <property type="entry name" value="Schlafen_AlbA_2_dom"/>
</dbReference>
<dbReference type="Pfam" id="PF13749">
    <property type="entry name" value="HATPase_c_4"/>
    <property type="match status" value="1"/>
</dbReference>
<feature type="domain" description="Schlafen AlbA-2" evidence="2">
    <location>
        <begin position="35"/>
        <end position="138"/>
    </location>
</feature>
<gene>
    <name evidence="3" type="ORF">CFRA_00715</name>
</gene>
<evidence type="ECO:0000313" key="3">
    <source>
        <dbReference type="EMBL" id="APT88061.1"/>
    </source>
</evidence>
<reference evidence="3 4" key="1">
    <citation type="submission" date="2014-08" db="EMBL/GenBank/DDBJ databases">
        <title>Complete genome sequence of Corynebacterium frankenforstense ST18(T) (=DSM 45800(T)), isolated from raw cow milk.</title>
        <authorList>
            <person name="Ruckert C."/>
            <person name="Albersmeier A."/>
            <person name="Winkler A."/>
            <person name="Lipski A."/>
            <person name="Kalinowski J."/>
        </authorList>
    </citation>
    <scope>NUCLEOTIDE SEQUENCE [LARGE SCALE GENOMIC DNA]</scope>
    <source>
        <strain evidence="3 4">ST18</strain>
    </source>
</reference>
<evidence type="ECO:0000256" key="1">
    <source>
        <dbReference type="SAM" id="MobiDB-lite"/>
    </source>
</evidence>
<dbReference type="OrthoDB" id="9805115at2"/>
<dbReference type="EMBL" id="CP009247">
    <property type="protein sequence ID" value="APT88061.1"/>
    <property type="molecule type" value="Genomic_DNA"/>
</dbReference>
<name>A0A1L7CQG4_9CORY</name>